<dbReference type="Proteomes" id="UP000740883">
    <property type="component" value="Unassembled WGS sequence"/>
</dbReference>
<gene>
    <name evidence="2" type="ORF">NGRA_3541</name>
</gene>
<organism evidence="2 3">
    <name type="scientific">Nosema granulosis</name>
    <dbReference type="NCBI Taxonomy" id="83296"/>
    <lineage>
        <taxon>Eukaryota</taxon>
        <taxon>Fungi</taxon>
        <taxon>Fungi incertae sedis</taxon>
        <taxon>Microsporidia</taxon>
        <taxon>Nosematidae</taxon>
        <taxon>Nosema</taxon>
    </lineage>
</organism>
<evidence type="ECO:0000313" key="3">
    <source>
        <dbReference type="Proteomes" id="UP000740883"/>
    </source>
</evidence>
<feature type="chain" id="PRO_5040193620" evidence="1">
    <location>
        <begin position="19"/>
        <end position="105"/>
    </location>
</feature>
<proteinExistence type="predicted"/>
<evidence type="ECO:0000256" key="1">
    <source>
        <dbReference type="SAM" id="SignalP"/>
    </source>
</evidence>
<comment type="caution">
    <text evidence="2">The sequence shown here is derived from an EMBL/GenBank/DDBJ whole genome shotgun (WGS) entry which is preliminary data.</text>
</comment>
<dbReference type="AlphaFoldDB" id="A0A9P6GXT0"/>
<accession>A0A9P6GXT0</accession>
<reference evidence="2 3" key="1">
    <citation type="journal article" date="2020" name="Genome Biol. Evol.">
        <title>Comparative genomics of strictly vertically transmitted, feminizing microsporidia endosymbionts of amphipod crustaceans.</title>
        <authorList>
            <person name="Cormier A."/>
            <person name="Chebbi M.A."/>
            <person name="Giraud I."/>
            <person name="Wattier R."/>
            <person name="Teixeira M."/>
            <person name="Gilbert C."/>
            <person name="Rigaud T."/>
            <person name="Cordaux R."/>
        </authorList>
    </citation>
    <scope>NUCLEOTIDE SEQUENCE [LARGE SCALE GENOMIC DNA]</scope>
    <source>
        <strain evidence="2 3">Ou3-Ou53</strain>
    </source>
</reference>
<protein>
    <submittedName>
        <fullName evidence="2">Uncharacterized protein</fullName>
    </submittedName>
</protein>
<name>A0A9P6GXT0_9MICR</name>
<evidence type="ECO:0000313" key="2">
    <source>
        <dbReference type="EMBL" id="KAF9746151.1"/>
    </source>
</evidence>
<dbReference type="EMBL" id="SBJO01001406">
    <property type="protein sequence ID" value="KAF9746151.1"/>
    <property type="molecule type" value="Genomic_DNA"/>
</dbReference>
<keyword evidence="3" id="KW-1185">Reference proteome</keyword>
<feature type="non-terminal residue" evidence="2">
    <location>
        <position position="1"/>
    </location>
</feature>
<sequence length="105" mass="12131">RWIIASLSGIILCRYLTAGKTKVSIPNCSFPTVFPFLSPRLLRTLLPISSPRSTRMSDFHTIDEFVFVFFYVLASTSRPPREVVIPVFIPSRTRKEEMNNRLRNI</sequence>
<keyword evidence="1" id="KW-0732">Signal</keyword>
<feature type="signal peptide" evidence="1">
    <location>
        <begin position="1"/>
        <end position="18"/>
    </location>
</feature>